<gene>
    <name evidence="2" type="ORF">CALMAC_LOCUS4036</name>
</gene>
<protein>
    <submittedName>
        <fullName evidence="2">Uncharacterized protein</fullName>
    </submittedName>
</protein>
<evidence type="ECO:0000256" key="1">
    <source>
        <dbReference type="SAM" id="Phobius"/>
    </source>
</evidence>
<proteinExistence type="predicted"/>
<accession>A0A653BVC9</accession>
<dbReference type="AlphaFoldDB" id="A0A653BVC9"/>
<evidence type="ECO:0000313" key="3">
    <source>
        <dbReference type="Proteomes" id="UP000410492"/>
    </source>
</evidence>
<keyword evidence="1" id="KW-0472">Membrane</keyword>
<dbReference type="EMBL" id="CAACVG010005666">
    <property type="protein sequence ID" value="VEN39533.1"/>
    <property type="molecule type" value="Genomic_DNA"/>
</dbReference>
<keyword evidence="1" id="KW-1133">Transmembrane helix</keyword>
<keyword evidence="3" id="KW-1185">Reference proteome</keyword>
<dbReference type="Proteomes" id="UP000410492">
    <property type="component" value="Unassembled WGS sequence"/>
</dbReference>
<sequence length="55" mass="6628">MVTPYYSRVCHDHVPVECAVESHFHKTLNYFTMAYWLYCLMIIVLSVYDHNLFLL</sequence>
<reference evidence="2 3" key="1">
    <citation type="submission" date="2019-01" db="EMBL/GenBank/DDBJ databases">
        <authorList>
            <person name="Sayadi A."/>
        </authorList>
    </citation>
    <scope>NUCLEOTIDE SEQUENCE [LARGE SCALE GENOMIC DNA]</scope>
</reference>
<organism evidence="2 3">
    <name type="scientific">Callosobruchus maculatus</name>
    <name type="common">Southern cowpea weevil</name>
    <name type="synonym">Pulse bruchid</name>
    <dbReference type="NCBI Taxonomy" id="64391"/>
    <lineage>
        <taxon>Eukaryota</taxon>
        <taxon>Metazoa</taxon>
        <taxon>Ecdysozoa</taxon>
        <taxon>Arthropoda</taxon>
        <taxon>Hexapoda</taxon>
        <taxon>Insecta</taxon>
        <taxon>Pterygota</taxon>
        <taxon>Neoptera</taxon>
        <taxon>Endopterygota</taxon>
        <taxon>Coleoptera</taxon>
        <taxon>Polyphaga</taxon>
        <taxon>Cucujiformia</taxon>
        <taxon>Chrysomeloidea</taxon>
        <taxon>Chrysomelidae</taxon>
        <taxon>Bruchinae</taxon>
        <taxon>Bruchini</taxon>
        <taxon>Callosobruchus</taxon>
    </lineage>
</organism>
<name>A0A653BVC9_CALMS</name>
<feature type="transmembrane region" description="Helical" evidence="1">
    <location>
        <begin position="30"/>
        <end position="48"/>
    </location>
</feature>
<evidence type="ECO:0000313" key="2">
    <source>
        <dbReference type="EMBL" id="VEN39533.1"/>
    </source>
</evidence>
<keyword evidence="1" id="KW-0812">Transmembrane</keyword>